<dbReference type="InterPro" id="IPR043502">
    <property type="entry name" value="DNA/RNA_pol_sf"/>
</dbReference>
<comment type="subcellular location">
    <subcellularLocation>
        <location evidence="1 17">Cytoplasm</location>
    </subcellularLocation>
</comment>
<dbReference type="InterPro" id="IPR001126">
    <property type="entry name" value="UmuC"/>
</dbReference>
<evidence type="ECO:0000256" key="14">
    <source>
        <dbReference type="ARBA" id="ARBA00023204"/>
    </source>
</evidence>
<keyword evidence="14 17" id="KW-0234">DNA repair</keyword>
<keyword evidence="4 17" id="KW-0515">Mutator protein</keyword>
<reference evidence="19 20" key="1">
    <citation type="submission" date="2020-02" db="EMBL/GenBank/DDBJ databases">
        <authorList>
            <person name="Dziuba M."/>
            <person name="Kuznetsov B."/>
            <person name="Mardanov A."/>
            <person name="Ravin N."/>
            <person name="Grouzdev D."/>
        </authorList>
    </citation>
    <scope>NUCLEOTIDE SEQUENCE [LARGE SCALE GENOMIC DNA]</scope>
    <source>
        <strain evidence="19 20">SpK</strain>
    </source>
</reference>
<dbReference type="PANTHER" id="PTHR11076:SF33">
    <property type="entry name" value="DNA POLYMERASE KAPPA"/>
    <property type="match status" value="1"/>
</dbReference>
<comment type="caution">
    <text evidence="19">The sequence shown here is derived from an EMBL/GenBank/DDBJ whole genome shotgun (WGS) entry which is preliminary data.</text>
</comment>
<dbReference type="NCBIfam" id="NF002677">
    <property type="entry name" value="PRK02406.1"/>
    <property type="match status" value="1"/>
</dbReference>
<name>A0A7C9V053_9PROT</name>
<dbReference type="EMBL" id="JAAIYP010000038">
    <property type="protein sequence ID" value="NFV80951.1"/>
    <property type="molecule type" value="Genomic_DNA"/>
</dbReference>
<keyword evidence="9 17" id="KW-0479">Metal-binding</keyword>
<dbReference type="Pfam" id="PF00817">
    <property type="entry name" value="IMS"/>
    <property type="match status" value="1"/>
</dbReference>
<comment type="catalytic activity">
    <reaction evidence="16 17">
        <text>DNA(n) + a 2'-deoxyribonucleoside 5'-triphosphate = DNA(n+1) + diphosphate</text>
        <dbReference type="Rhea" id="RHEA:22508"/>
        <dbReference type="Rhea" id="RHEA-COMP:17339"/>
        <dbReference type="Rhea" id="RHEA-COMP:17340"/>
        <dbReference type="ChEBI" id="CHEBI:33019"/>
        <dbReference type="ChEBI" id="CHEBI:61560"/>
        <dbReference type="ChEBI" id="CHEBI:173112"/>
        <dbReference type="EC" id="2.7.7.7"/>
    </reaction>
</comment>
<keyword evidence="5 17" id="KW-0963">Cytoplasm</keyword>
<evidence type="ECO:0000256" key="3">
    <source>
        <dbReference type="ARBA" id="ARBA00011245"/>
    </source>
</evidence>
<dbReference type="RefSeq" id="WP_163680085.1">
    <property type="nucleotide sequence ID" value="NZ_JAAIYP010000038.1"/>
</dbReference>
<evidence type="ECO:0000256" key="11">
    <source>
        <dbReference type="ARBA" id="ARBA00022842"/>
    </source>
</evidence>
<dbReference type="GO" id="GO:0003684">
    <property type="term" value="F:damaged DNA binding"/>
    <property type="evidence" value="ECO:0007669"/>
    <property type="project" value="InterPro"/>
</dbReference>
<dbReference type="GO" id="GO:0000287">
    <property type="term" value="F:magnesium ion binding"/>
    <property type="evidence" value="ECO:0007669"/>
    <property type="project" value="UniProtKB-UniRule"/>
</dbReference>
<comment type="cofactor">
    <cofactor evidence="17">
        <name>Mg(2+)</name>
        <dbReference type="ChEBI" id="CHEBI:18420"/>
    </cofactor>
    <text evidence="17">Binds 2 magnesium ions per subunit.</text>
</comment>
<evidence type="ECO:0000256" key="5">
    <source>
        <dbReference type="ARBA" id="ARBA00022490"/>
    </source>
</evidence>
<comment type="similarity">
    <text evidence="2 17">Belongs to the DNA polymerase type-Y family.</text>
</comment>
<evidence type="ECO:0000256" key="13">
    <source>
        <dbReference type="ARBA" id="ARBA00023125"/>
    </source>
</evidence>
<dbReference type="Gene3D" id="3.30.1490.100">
    <property type="entry name" value="DNA polymerase, Y-family, little finger domain"/>
    <property type="match status" value="1"/>
</dbReference>
<keyword evidence="10 17" id="KW-0227">DNA damage</keyword>
<proteinExistence type="inferred from homology"/>
<dbReference type="Gene3D" id="1.10.150.20">
    <property type="entry name" value="5' to 3' exonuclease, C-terminal subdomain"/>
    <property type="match status" value="1"/>
</dbReference>
<evidence type="ECO:0000256" key="8">
    <source>
        <dbReference type="ARBA" id="ARBA00022705"/>
    </source>
</evidence>
<dbReference type="InterPro" id="IPR017961">
    <property type="entry name" value="DNA_pol_Y-fam_little_finger"/>
</dbReference>
<dbReference type="FunFam" id="3.40.1170.60:FF:000001">
    <property type="entry name" value="DNA polymerase IV"/>
    <property type="match status" value="1"/>
</dbReference>
<dbReference type="GO" id="GO:0042276">
    <property type="term" value="P:error-prone translesion synthesis"/>
    <property type="evidence" value="ECO:0007669"/>
    <property type="project" value="TreeGrafter"/>
</dbReference>
<dbReference type="AlphaFoldDB" id="A0A7C9V053"/>
<dbReference type="InterPro" id="IPR053848">
    <property type="entry name" value="IMS_HHH_1"/>
</dbReference>
<keyword evidence="8 17" id="KW-0235">DNA replication</keyword>
<evidence type="ECO:0000256" key="10">
    <source>
        <dbReference type="ARBA" id="ARBA00022763"/>
    </source>
</evidence>
<evidence type="ECO:0000256" key="15">
    <source>
        <dbReference type="ARBA" id="ARBA00025589"/>
    </source>
</evidence>
<evidence type="ECO:0000256" key="4">
    <source>
        <dbReference type="ARBA" id="ARBA00022457"/>
    </source>
</evidence>
<dbReference type="GO" id="GO:0006261">
    <property type="term" value="P:DNA-templated DNA replication"/>
    <property type="evidence" value="ECO:0007669"/>
    <property type="project" value="UniProtKB-UniRule"/>
</dbReference>
<dbReference type="SUPFAM" id="SSF100879">
    <property type="entry name" value="Lesion bypass DNA polymerase (Y-family), little finger domain"/>
    <property type="match status" value="1"/>
</dbReference>
<dbReference type="PROSITE" id="PS50173">
    <property type="entry name" value="UMUC"/>
    <property type="match status" value="1"/>
</dbReference>
<dbReference type="GO" id="GO:0009432">
    <property type="term" value="P:SOS response"/>
    <property type="evidence" value="ECO:0007669"/>
    <property type="project" value="TreeGrafter"/>
</dbReference>
<dbReference type="GO" id="GO:0006281">
    <property type="term" value="P:DNA repair"/>
    <property type="evidence" value="ECO:0007669"/>
    <property type="project" value="UniProtKB-UniRule"/>
</dbReference>
<evidence type="ECO:0000256" key="16">
    <source>
        <dbReference type="ARBA" id="ARBA00049244"/>
    </source>
</evidence>
<keyword evidence="12 17" id="KW-0239">DNA-directed DNA polymerase</keyword>
<dbReference type="NCBIfam" id="NF002751">
    <property type="entry name" value="PRK02794.1"/>
    <property type="match status" value="1"/>
</dbReference>
<accession>A0A7C9V053</accession>
<dbReference type="Proteomes" id="UP000480684">
    <property type="component" value="Unassembled WGS sequence"/>
</dbReference>
<feature type="binding site" evidence="17">
    <location>
        <position position="135"/>
    </location>
    <ligand>
        <name>Mg(2+)</name>
        <dbReference type="ChEBI" id="CHEBI:18420"/>
    </ligand>
</feature>
<evidence type="ECO:0000256" key="12">
    <source>
        <dbReference type="ARBA" id="ARBA00022932"/>
    </source>
</evidence>
<dbReference type="HAMAP" id="MF_01113">
    <property type="entry name" value="DNApol_IV"/>
    <property type="match status" value="1"/>
</dbReference>
<dbReference type="CDD" id="cd03586">
    <property type="entry name" value="PolY_Pol_IV_kappa"/>
    <property type="match status" value="1"/>
</dbReference>
<evidence type="ECO:0000256" key="1">
    <source>
        <dbReference type="ARBA" id="ARBA00004496"/>
    </source>
</evidence>
<evidence type="ECO:0000256" key="2">
    <source>
        <dbReference type="ARBA" id="ARBA00010945"/>
    </source>
</evidence>
<dbReference type="Pfam" id="PF11799">
    <property type="entry name" value="IMS_C"/>
    <property type="match status" value="1"/>
</dbReference>
<feature type="site" description="Substrate discrimination" evidence="17">
    <location>
        <position position="46"/>
    </location>
</feature>
<dbReference type="EC" id="2.7.7.7" evidence="17"/>
<dbReference type="FunFam" id="3.30.1490.100:FF:000004">
    <property type="entry name" value="DNA polymerase IV"/>
    <property type="match status" value="1"/>
</dbReference>
<keyword evidence="11 17" id="KW-0460">Magnesium</keyword>
<dbReference type="InterPro" id="IPR043128">
    <property type="entry name" value="Rev_trsase/Diguanyl_cyclase"/>
</dbReference>
<evidence type="ECO:0000256" key="9">
    <source>
        <dbReference type="ARBA" id="ARBA00022723"/>
    </source>
</evidence>
<organism evidence="19 20">
    <name type="scientific">Magnetospirillum aberrantis SpK</name>
    <dbReference type="NCBI Taxonomy" id="908842"/>
    <lineage>
        <taxon>Bacteria</taxon>
        <taxon>Pseudomonadati</taxon>
        <taxon>Pseudomonadota</taxon>
        <taxon>Alphaproteobacteria</taxon>
        <taxon>Rhodospirillales</taxon>
        <taxon>Rhodospirillaceae</taxon>
        <taxon>Magnetospirillum</taxon>
    </lineage>
</organism>
<keyword evidence="13 17" id="KW-0238">DNA-binding</keyword>
<evidence type="ECO:0000313" key="19">
    <source>
        <dbReference type="EMBL" id="NFV80951.1"/>
    </source>
</evidence>
<protein>
    <recommendedName>
        <fullName evidence="17">DNA polymerase IV</fullName>
        <shortName evidence="17">Pol IV</shortName>
        <ecNumber evidence="17">2.7.7.7</ecNumber>
    </recommendedName>
</protein>
<dbReference type="Pfam" id="PF21999">
    <property type="entry name" value="IMS_HHH_1"/>
    <property type="match status" value="1"/>
</dbReference>
<dbReference type="InterPro" id="IPR050116">
    <property type="entry name" value="DNA_polymerase-Y"/>
</dbReference>
<dbReference type="InterPro" id="IPR036775">
    <property type="entry name" value="DNA_pol_Y-fam_lit_finger_sf"/>
</dbReference>
<dbReference type="GO" id="GO:0005829">
    <property type="term" value="C:cytosol"/>
    <property type="evidence" value="ECO:0007669"/>
    <property type="project" value="TreeGrafter"/>
</dbReference>
<evidence type="ECO:0000313" key="20">
    <source>
        <dbReference type="Proteomes" id="UP000480684"/>
    </source>
</evidence>
<comment type="function">
    <text evidence="15 17">Poorly processive, error-prone DNA polymerase involved in untargeted mutagenesis. Copies undamaged DNA at stalled replication forks, which arise in vivo from mismatched or misaligned primer ends. These misaligned primers can be extended by PolIV. Exhibits no 3'-5' exonuclease (proofreading) activity. May be involved in translesional synthesis, in conjunction with the beta clamp from PolIII.</text>
</comment>
<dbReference type="SUPFAM" id="SSF56672">
    <property type="entry name" value="DNA/RNA polymerases"/>
    <property type="match status" value="1"/>
</dbReference>
<sequence>MAALCRDCCIPFRSGSDCPRCGSTRVIEHGELFDLSIAHVDCDAFYASVEKRDRPELADRPVIVGHPGGRGVVTTACYVARRFGPRSAMPMFKALELCPQAVVIPPDMAKYRTVSQEIRALFAMVTPLVEPLSLDEAYLDLSAGVRLVDRSPAVLLARLQRAIERRVGITVSAGLSYNKFLAKMASDREKPRGFSVIGRAEAVGLLAPMPVGALFGVGAATAQRMRDAGIDTVGQLQTMAEAELVARFGKFGRALFLMARGEDGRRVIPDRPAKSVSNETTFARDISDPARLTAALSALAEKVAGRLARGKLSGRTVVLKLKTADFQVLTRNHKLAAPTARAEQLLRVAGALLEREADGRAFRLIGIGVGDLCDAAEADPPDLFEE</sequence>
<feature type="binding site" evidence="17">
    <location>
        <position position="41"/>
    </location>
    <ligand>
        <name>Mg(2+)</name>
        <dbReference type="ChEBI" id="CHEBI:18420"/>
    </ligand>
</feature>
<evidence type="ECO:0000256" key="7">
    <source>
        <dbReference type="ARBA" id="ARBA00022695"/>
    </source>
</evidence>
<dbReference type="Gene3D" id="3.40.1170.60">
    <property type="match status" value="1"/>
</dbReference>
<gene>
    <name evidence="17" type="primary">dinB</name>
    <name evidence="19" type="ORF">G4223_12600</name>
</gene>
<feature type="domain" description="UmuC" evidence="18">
    <location>
        <begin position="37"/>
        <end position="218"/>
    </location>
</feature>
<evidence type="ECO:0000256" key="17">
    <source>
        <dbReference type="HAMAP-Rule" id="MF_01113"/>
    </source>
</evidence>
<dbReference type="GO" id="GO:0003887">
    <property type="term" value="F:DNA-directed DNA polymerase activity"/>
    <property type="evidence" value="ECO:0007669"/>
    <property type="project" value="UniProtKB-UniRule"/>
</dbReference>
<keyword evidence="7 17" id="KW-0548">Nucleotidyltransferase</keyword>
<dbReference type="PANTHER" id="PTHR11076">
    <property type="entry name" value="DNA REPAIR POLYMERASE UMUC / TRANSFERASE FAMILY MEMBER"/>
    <property type="match status" value="1"/>
</dbReference>
<evidence type="ECO:0000256" key="6">
    <source>
        <dbReference type="ARBA" id="ARBA00022679"/>
    </source>
</evidence>
<feature type="active site" evidence="17">
    <location>
        <position position="136"/>
    </location>
</feature>
<dbReference type="Gene3D" id="3.30.70.270">
    <property type="match status" value="1"/>
</dbReference>
<dbReference type="InterPro" id="IPR022880">
    <property type="entry name" value="DNApol_IV"/>
</dbReference>
<keyword evidence="20" id="KW-1185">Reference proteome</keyword>
<comment type="subunit">
    <text evidence="3 17">Monomer.</text>
</comment>
<keyword evidence="6 17" id="KW-0808">Transferase</keyword>
<evidence type="ECO:0000259" key="18">
    <source>
        <dbReference type="PROSITE" id="PS50173"/>
    </source>
</evidence>